<organism evidence="9 10">
    <name type="scientific">Buchnera aphidicola</name>
    <name type="common">Therioaphis trifolii</name>
    <dbReference type="NCBI Taxonomy" id="1241884"/>
    <lineage>
        <taxon>Bacteria</taxon>
        <taxon>Pseudomonadati</taxon>
        <taxon>Pseudomonadota</taxon>
        <taxon>Gammaproteobacteria</taxon>
        <taxon>Enterobacterales</taxon>
        <taxon>Erwiniaceae</taxon>
        <taxon>Buchnera</taxon>
    </lineage>
</organism>
<reference evidence="9 10" key="1">
    <citation type="submission" date="2018-10" db="EMBL/GenBank/DDBJ databases">
        <title>Comparative functional genomics of the obligate endosymbiont Buchnera aphidicola.</title>
        <authorList>
            <person name="Chong R.A."/>
        </authorList>
    </citation>
    <scope>NUCLEOTIDE SEQUENCE [LARGE SCALE GENOMIC DNA]</scope>
    <source>
        <strain evidence="9 10">Tma</strain>
    </source>
</reference>
<dbReference type="Pfam" id="PF01649">
    <property type="entry name" value="Ribosomal_S20p"/>
    <property type="match status" value="1"/>
</dbReference>
<evidence type="ECO:0000256" key="6">
    <source>
        <dbReference type="ARBA" id="ARBA00023274"/>
    </source>
</evidence>
<evidence type="ECO:0000256" key="2">
    <source>
        <dbReference type="ARBA" id="ARBA00007634"/>
    </source>
</evidence>
<dbReference type="HAMAP" id="MF_00500">
    <property type="entry name" value="Ribosomal_bS20"/>
    <property type="match status" value="1"/>
</dbReference>
<protein>
    <recommendedName>
        <fullName evidence="7 8">Small ribosomal subunit protein bS20</fullName>
    </recommendedName>
</protein>
<evidence type="ECO:0000256" key="8">
    <source>
        <dbReference type="HAMAP-Rule" id="MF_00500"/>
    </source>
</evidence>
<dbReference type="EMBL" id="CP032996">
    <property type="protein sequence ID" value="QCI27112.1"/>
    <property type="molecule type" value="Genomic_DNA"/>
</dbReference>
<evidence type="ECO:0000256" key="5">
    <source>
        <dbReference type="ARBA" id="ARBA00022980"/>
    </source>
</evidence>
<evidence type="ECO:0000256" key="1">
    <source>
        <dbReference type="ARBA" id="ARBA00003134"/>
    </source>
</evidence>
<dbReference type="OrthoDB" id="9807974at2"/>
<proteinExistence type="inferred from homology"/>
<dbReference type="Gene3D" id="1.20.58.110">
    <property type="entry name" value="Ribosomal protein S20"/>
    <property type="match status" value="1"/>
</dbReference>
<evidence type="ECO:0000256" key="3">
    <source>
        <dbReference type="ARBA" id="ARBA00022730"/>
    </source>
</evidence>
<dbReference type="AlphaFoldDB" id="A0A4D6YDK0"/>
<dbReference type="InterPro" id="IPR036510">
    <property type="entry name" value="Ribosomal_bS20_sf"/>
</dbReference>
<keyword evidence="6 8" id="KW-0687">Ribonucleoprotein</keyword>
<evidence type="ECO:0000313" key="9">
    <source>
        <dbReference type="EMBL" id="QCI27112.1"/>
    </source>
</evidence>
<name>A0A4D6YDK0_9GAMM</name>
<keyword evidence="4 8" id="KW-0694">RNA-binding</keyword>
<keyword evidence="3 8" id="KW-0699">rRNA-binding</keyword>
<dbReference type="Proteomes" id="UP000298603">
    <property type="component" value="Chromosome"/>
</dbReference>
<evidence type="ECO:0000313" key="10">
    <source>
        <dbReference type="Proteomes" id="UP000298603"/>
    </source>
</evidence>
<dbReference type="GO" id="GO:0003735">
    <property type="term" value="F:structural constituent of ribosome"/>
    <property type="evidence" value="ECO:0007669"/>
    <property type="project" value="InterPro"/>
</dbReference>
<dbReference type="PANTHER" id="PTHR33398">
    <property type="entry name" value="30S RIBOSOMAL PROTEIN S20"/>
    <property type="match status" value="1"/>
</dbReference>
<dbReference type="RefSeq" id="WP_158349378.1">
    <property type="nucleotide sequence ID" value="NZ_CP032996.1"/>
</dbReference>
<accession>A0A4D6YDK0</accession>
<evidence type="ECO:0000256" key="4">
    <source>
        <dbReference type="ARBA" id="ARBA00022884"/>
    </source>
</evidence>
<dbReference type="InterPro" id="IPR002583">
    <property type="entry name" value="Ribosomal_bS20"/>
</dbReference>
<gene>
    <name evidence="8 9" type="primary">rpsT</name>
    <name evidence="9" type="ORF">D9V81_00555</name>
</gene>
<dbReference type="GO" id="GO:0070181">
    <property type="term" value="F:small ribosomal subunit rRNA binding"/>
    <property type="evidence" value="ECO:0007669"/>
    <property type="project" value="TreeGrafter"/>
</dbReference>
<keyword evidence="5 8" id="KW-0689">Ribosomal protein</keyword>
<dbReference type="GO" id="GO:0006412">
    <property type="term" value="P:translation"/>
    <property type="evidence" value="ECO:0007669"/>
    <property type="project" value="UniProtKB-UniRule"/>
</dbReference>
<dbReference type="GO" id="GO:0005829">
    <property type="term" value="C:cytosol"/>
    <property type="evidence" value="ECO:0007669"/>
    <property type="project" value="TreeGrafter"/>
</dbReference>
<keyword evidence="10" id="KW-1185">Reference proteome</keyword>
<dbReference type="PANTHER" id="PTHR33398:SF1">
    <property type="entry name" value="SMALL RIBOSOMAL SUBUNIT PROTEIN BS20C"/>
    <property type="match status" value="1"/>
</dbReference>
<comment type="function">
    <text evidence="1 8">Binds directly to 16S ribosomal RNA.</text>
</comment>
<sequence length="87" mass="10262">MSNIKSSKKYAIKSQKLKKINSSRRTILRRLMKKISIAINEKNKILVKNIWLKLQSNLDKFAQKGLIHKNTAARYKSKFYLKIKNLD</sequence>
<evidence type="ECO:0000256" key="7">
    <source>
        <dbReference type="ARBA" id="ARBA00035136"/>
    </source>
</evidence>
<comment type="similarity">
    <text evidence="2 8">Belongs to the bacterial ribosomal protein bS20 family.</text>
</comment>
<dbReference type="NCBIfam" id="TIGR00029">
    <property type="entry name" value="S20"/>
    <property type="match status" value="1"/>
</dbReference>
<dbReference type="GO" id="GO:0015935">
    <property type="term" value="C:small ribosomal subunit"/>
    <property type="evidence" value="ECO:0007669"/>
    <property type="project" value="TreeGrafter"/>
</dbReference>
<dbReference type="SUPFAM" id="SSF46992">
    <property type="entry name" value="Ribosomal protein S20"/>
    <property type="match status" value="1"/>
</dbReference>